<organism evidence="1">
    <name type="scientific">Anguilla anguilla</name>
    <name type="common">European freshwater eel</name>
    <name type="synonym">Muraena anguilla</name>
    <dbReference type="NCBI Taxonomy" id="7936"/>
    <lineage>
        <taxon>Eukaryota</taxon>
        <taxon>Metazoa</taxon>
        <taxon>Chordata</taxon>
        <taxon>Craniata</taxon>
        <taxon>Vertebrata</taxon>
        <taxon>Euteleostomi</taxon>
        <taxon>Actinopterygii</taxon>
        <taxon>Neopterygii</taxon>
        <taxon>Teleostei</taxon>
        <taxon>Anguilliformes</taxon>
        <taxon>Anguillidae</taxon>
        <taxon>Anguilla</taxon>
    </lineage>
</organism>
<reference evidence="1" key="1">
    <citation type="submission" date="2014-11" db="EMBL/GenBank/DDBJ databases">
        <authorList>
            <person name="Amaro Gonzalez C."/>
        </authorList>
    </citation>
    <scope>NUCLEOTIDE SEQUENCE</scope>
</reference>
<dbReference type="EMBL" id="GBXM01044833">
    <property type="protein sequence ID" value="JAH63744.1"/>
    <property type="molecule type" value="Transcribed_RNA"/>
</dbReference>
<sequence>MEGLRWRTVHFICLGDTQTLSCRLGVHLVLWFPFDQ</sequence>
<dbReference type="AlphaFoldDB" id="A0A0E9VTY6"/>
<dbReference type="EMBL" id="GBXM01026948">
    <property type="protein sequence ID" value="JAH81629.1"/>
    <property type="molecule type" value="Transcribed_RNA"/>
</dbReference>
<evidence type="ECO:0000313" key="1">
    <source>
        <dbReference type="EMBL" id="JAH81629.1"/>
    </source>
</evidence>
<proteinExistence type="predicted"/>
<name>A0A0E9VTY6_ANGAN</name>
<accession>A0A0E9VTY6</accession>
<protein>
    <submittedName>
        <fullName evidence="1">Uncharacterized protein</fullName>
    </submittedName>
</protein>
<reference evidence="1" key="2">
    <citation type="journal article" date="2015" name="Fish Shellfish Immunol.">
        <title>Early steps in the European eel (Anguilla anguilla)-Vibrio vulnificus interaction in the gills: Role of the RtxA13 toxin.</title>
        <authorList>
            <person name="Callol A."/>
            <person name="Pajuelo D."/>
            <person name="Ebbesson L."/>
            <person name="Teles M."/>
            <person name="MacKenzie S."/>
            <person name="Amaro C."/>
        </authorList>
    </citation>
    <scope>NUCLEOTIDE SEQUENCE</scope>
</reference>